<reference evidence="2 3" key="1">
    <citation type="submission" date="2023-04" db="EMBL/GenBank/DDBJ databases">
        <title>Genome sequence of Halobacillus naozhouensis KACC 21980.</title>
        <authorList>
            <person name="Kim S."/>
            <person name="Heo J."/>
            <person name="Kwon S.-W."/>
        </authorList>
    </citation>
    <scope>NUCLEOTIDE SEQUENCE [LARGE SCALE GENOMIC DNA]</scope>
    <source>
        <strain evidence="2 3">KCTC 13234</strain>
    </source>
</reference>
<sequence length="245" mass="28011">MEQHIEKAREIESSVNKKYIEIREEAAREISLAKTDTDLSPEGRRKKAQKLREKYALKTIEFAKEIKKEFQSEVSKAQAESEKLLKKEAKKPNDENLRQFESQLNDLKTRLMLSTDPGKSEKQLAQFVDGIKDEPYFAGRLKEEFSSVINPILSSAPDSQSTLKLKKSLDNTFDYINNQSLSHEQREAKEINELSKQLYESKLFSPVALTNAEELFGKEFTGYLNDPDSLPEDVVIDAETGRMGV</sequence>
<accession>A0ABY8J0E5</accession>
<name>A0ABY8J0E5_9BACI</name>
<gene>
    <name evidence="2" type="ORF">P9989_00160</name>
</gene>
<dbReference type="RefSeq" id="WP_283076881.1">
    <property type="nucleotide sequence ID" value="NZ_CP121671.1"/>
</dbReference>
<evidence type="ECO:0000313" key="3">
    <source>
        <dbReference type="Proteomes" id="UP001221597"/>
    </source>
</evidence>
<dbReference type="Proteomes" id="UP001221597">
    <property type="component" value="Chromosome"/>
</dbReference>
<protein>
    <submittedName>
        <fullName evidence="2">Uncharacterized protein</fullName>
    </submittedName>
</protein>
<dbReference type="EMBL" id="CP121671">
    <property type="protein sequence ID" value="WFT74888.1"/>
    <property type="molecule type" value="Genomic_DNA"/>
</dbReference>
<proteinExistence type="predicted"/>
<evidence type="ECO:0000313" key="2">
    <source>
        <dbReference type="EMBL" id="WFT74888.1"/>
    </source>
</evidence>
<feature type="coiled-coil region" evidence="1">
    <location>
        <begin position="60"/>
        <end position="87"/>
    </location>
</feature>
<organism evidence="2 3">
    <name type="scientific">Halobacillus naozhouensis</name>
    <dbReference type="NCBI Taxonomy" id="554880"/>
    <lineage>
        <taxon>Bacteria</taxon>
        <taxon>Bacillati</taxon>
        <taxon>Bacillota</taxon>
        <taxon>Bacilli</taxon>
        <taxon>Bacillales</taxon>
        <taxon>Bacillaceae</taxon>
        <taxon>Halobacillus</taxon>
    </lineage>
</organism>
<evidence type="ECO:0000256" key="1">
    <source>
        <dbReference type="SAM" id="Coils"/>
    </source>
</evidence>
<keyword evidence="1" id="KW-0175">Coiled coil</keyword>
<keyword evidence="3" id="KW-1185">Reference proteome</keyword>